<keyword evidence="3" id="KW-1185">Reference proteome</keyword>
<reference evidence="2 3" key="1">
    <citation type="journal article" date="2011" name="J. Bacteriol.">
        <title>Complete genome sequence of the hyperthermophilic, piezophilic, heterotrophic, and carboxydotrophic archaeon Thermococcus barophilus MP.</title>
        <authorList>
            <person name="Vannier P."/>
            <person name="Marteinsson V.T."/>
            <person name="Fridjonsson O.H."/>
            <person name="Oger P."/>
            <person name="Jebbar M."/>
        </authorList>
    </citation>
    <scope>NUCLEOTIDE SEQUENCE [LARGE SCALE GENOMIC DNA]</scope>
    <source>
        <strain evidence="3">DSM 11836 / MP</strain>
    </source>
</reference>
<keyword evidence="1" id="KW-0472">Membrane</keyword>
<dbReference type="AlphaFoldDB" id="F0LIC1"/>
<gene>
    <name evidence="2" type="ordered locus">TERMP_01476</name>
</gene>
<evidence type="ECO:0008006" key="4">
    <source>
        <dbReference type="Google" id="ProtNLM"/>
    </source>
</evidence>
<accession>F0LIC1</accession>
<evidence type="ECO:0000256" key="1">
    <source>
        <dbReference type="SAM" id="Phobius"/>
    </source>
</evidence>
<dbReference type="HOGENOM" id="CLU_2103359_0_0_2"/>
<dbReference type="eggNOG" id="arCOG05308">
    <property type="taxonomic scope" value="Archaea"/>
</dbReference>
<dbReference type="PATRIC" id="fig|391623.17.peg.1476"/>
<evidence type="ECO:0000313" key="3">
    <source>
        <dbReference type="Proteomes" id="UP000007478"/>
    </source>
</evidence>
<protein>
    <recommendedName>
        <fullName evidence="4">Hydrogenase</fullName>
    </recommendedName>
</protein>
<dbReference type="GeneID" id="87252774"/>
<proteinExistence type="predicted"/>
<feature type="transmembrane region" description="Helical" evidence="1">
    <location>
        <begin position="94"/>
        <end position="112"/>
    </location>
</feature>
<keyword evidence="1" id="KW-0812">Transmembrane</keyword>
<sequence length="113" mass="12842">MISKLVTGSGYWSPLLWLAFLILFALIGYIIYSRGNPSYKKESEQVKPYLSGNAEPSKEKIQVRASDIYWGFIEALKEYYRVLQAIHTGDVRDYILWYLGVGTVILFLLVGGA</sequence>
<feature type="transmembrane region" description="Helical" evidence="1">
    <location>
        <begin position="12"/>
        <end position="32"/>
    </location>
</feature>
<evidence type="ECO:0000313" key="2">
    <source>
        <dbReference type="EMBL" id="ADT84451.1"/>
    </source>
</evidence>
<organism evidence="2 3">
    <name type="scientific">Thermococcus barophilus (strain DSM 11836 / MP)</name>
    <dbReference type="NCBI Taxonomy" id="391623"/>
    <lineage>
        <taxon>Archaea</taxon>
        <taxon>Methanobacteriati</taxon>
        <taxon>Methanobacteriota</taxon>
        <taxon>Thermococci</taxon>
        <taxon>Thermococcales</taxon>
        <taxon>Thermococcaceae</taxon>
        <taxon>Thermococcus</taxon>
    </lineage>
</organism>
<keyword evidence="1" id="KW-1133">Transmembrane helix</keyword>
<name>F0LIC1_THEBM</name>
<dbReference type="OrthoDB" id="114326at2157"/>
<dbReference type="EMBL" id="CP002372">
    <property type="protein sequence ID" value="ADT84451.1"/>
    <property type="molecule type" value="Genomic_DNA"/>
</dbReference>
<dbReference type="RefSeq" id="WP_013467749.1">
    <property type="nucleotide sequence ID" value="NC_014804.1"/>
</dbReference>
<dbReference type="SMR" id="F0LIC1"/>
<dbReference type="Proteomes" id="UP000007478">
    <property type="component" value="Chromosome"/>
</dbReference>
<dbReference type="KEGG" id="tba:TERMP_01476"/>